<comment type="caution">
    <text evidence="3">The sequence shown here is derived from an EMBL/GenBank/DDBJ whole genome shotgun (WGS) entry which is preliminary data.</text>
</comment>
<dbReference type="InterPro" id="IPR058820">
    <property type="entry name" value="LRR_16"/>
</dbReference>
<dbReference type="InterPro" id="IPR011333">
    <property type="entry name" value="SKP1/BTB/POZ_sf"/>
</dbReference>
<dbReference type="OrthoDB" id="78308at2759"/>
<feature type="compositionally biased region" description="Basic residues" evidence="1">
    <location>
        <begin position="113"/>
        <end position="127"/>
    </location>
</feature>
<reference evidence="3" key="1">
    <citation type="submission" date="2022-10" db="EMBL/GenBank/DDBJ databases">
        <title>Novel sulphate-reducing endosymbionts in the free-living metamonad Anaeramoeba.</title>
        <authorList>
            <person name="Jerlstrom-Hultqvist J."/>
            <person name="Cepicka I."/>
            <person name="Gallot-Lavallee L."/>
            <person name="Salas-Leiva D."/>
            <person name="Curtis B.A."/>
            <person name="Zahonova K."/>
            <person name="Pipaliya S."/>
            <person name="Dacks J."/>
            <person name="Roger A.J."/>
        </authorList>
    </citation>
    <scope>NUCLEOTIDE SEQUENCE</scope>
    <source>
        <strain evidence="3">BMAN</strain>
    </source>
</reference>
<dbReference type="SUPFAM" id="SSF52047">
    <property type="entry name" value="RNI-like"/>
    <property type="match status" value="1"/>
</dbReference>
<dbReference type="AlphaFoldDB" id="A0A9Q0LE18"/>
<feature type="region of interest" description="Disordered" evidence="1">
    <location>
        <begin position="370"/>
        <end position="430"/>
    </location>
</feature>
<evidence type="ECO:0000259" key="2">
    <source>
        <dbReference type="Pfam" id="PF26020"/>
    </source>
</evidence>
<feature type="domain" description="Leucine-rich" evidence="2">
    <location>
        <begin position="341"/>
        <end position="494"/>
    </location>
</feature>
<protein>
    <submittedName>
        <fullName evidence="3">Leucine rich repeat family protein</fullName>
    </submittedName>
</protein>
<organism evidence="3 4">
    <name type="scientific">Anaeramoeba ignava</name>
    <name type="common">Anaerobic marine amoeba</name>
    <dbReference type="NCBI Taxonomy" id="1746090"/>
    <lineage>
        <taxon>Eukaryota</taxon>
        <taxon>Metamonada</taxon>
        <taxon>Anaeramoebidae</taxon>
        <taxon>Anaeramoeba</taxon>
    </lineage>
</organism>
<dbReference type="Gene3D" id="3.80.10.10">
    <property type="entry name" value="Ribonuclease Inhibitor"/>
    <property type="match status" value="2"/>
</dbReference>
<dbReference type="Gene3D" id="3.30.710.10">
    <property type="entry name" value="Potassium Channel Kv1.1, Chain A"/>
    <property type="match status" value="2"/>
</dbReference>
<dbReference type="EMBL" id="JAPDFW010000092">
    <property type="protein sequence ID" value="KAJ5070981.1"/>
    <property type="molecule type" value="Genomic_DNA"/>
</dbReference>
<keyword evidence="4" id="KW-1185">Reference proteome</keyword>
<dbReference type="Proteomes" id="UP001149090">
    <property type="component" value="Unassembled WGS sequence"/>
</dbReference>
<name>A0A9Q0LE18_ANAIG</name>
<evidence type="ECO:0000313" key="4">
    <source>
        <dbReference type="Proteomes" id="UP001149090"/>
    </source>
</evidence>
<feature type="compositionally biased region" description="Low complexity" evidence="1">
    <location>
        <begin position="399"/>
        <end position="430"/>
    </location>
</feature>
<proteinExistence type="predicted"/>
<dbReference type="InterPro" id="IPR032675">
    <property type="entry name" value="LRR_dom_sf"/>
</dbReference>
<evidence type="ECO:0000313" key="3">
    <source>
        <dbReference type="EMBL" id="KAJ5070981.1"/>
    </source>
</evidence>
<dbReference type="Pfam" id="PF26020">
    <property type="entry name" value="LRR_16"/>
    <property type="match status" value="1"/>
</dbReference>
<sequence>MHSLTEIENSIKKSHSCSISGEFVSESNFEFICQIITQNKNIESLTLTKFNQEQFKKLSTSIIKNHNIEALTLDLCNMNKETCRIFSQCVTKKLQFERNLSTKFNSRICQLKKKMKMKKKKKKKKKNSKNDPKNKSLSSLPSFNNKNVDELIRLLANVNLLSFSLINTIENSQHLLAITKTCLKNQSKLQSLCLNGSFFEQKELNQVIDFLMESQKELKIKSSHFKRICLSNLSKISKETLSLLPLFLQVNSIQELDILGNSLSEEQLVSFTNHLSKNQSLKVFKFTLNSGIPEKIVSQFFSTLKQHKEIRNLVISGNLSEYTSFIGNMLADNFNIETLNLSNANLTSQSIKNFLSIFPTSKTIQEVSKNDLQNNENITNENKNENHDSDFDLEDDNQQNEQNQNNQQNQQNQNNQNNQQNEKNQQNQNNQQNEPKFMLKTLILSQNPNIGNDGAIEVLKLISQNKFLETLDLSNCGIDDDKLKDIFDYLSQCRYLVALFILRNNISLNLLGALESFIMSNTFLKRFYIDMGLKNELITTENENSLLRALKWNHSLERFIIFWKGQISITFEMNSAPHLQFNRERQVVNSPLTKGLLRLFKTQQFCDIKITDNIQAHKSILFARLFQFLSKNNQILNQPQTTKKQKKKQKHLDQEPPLKIKISDLDFSSIVKFLKSKNHETIIHLMNWIYGGVIPQEESPDINEELYSIEKEFSIAFTKKSLQQKLLANSGKKHEKAIIQLEFEEDIRKLYKAEPNFTIVLNSENIGVHLEIITAVSRKISVHVLRTNSKVFNDLTPAKPTQLKSFIEFLYHYQLSNFNVGLADYFFHALNYYEIENQILSQIITKKLDFIINEKNVDNILSLAEKHHSDSLEKLAKDFLAQSMSEWIFLENDTQKMNEIELSLKSKKKCVCF</sequence>
<evidence type="ECO:0000256" key="1">
    <source>
        <dbReference type="SAM" id="MobiDB-lite"/>
    </source>
</evidence>
<feature type="region of interest" description="Disordered" evidence="1">
    <location>
        <begin position="113"/>
        <end position="141"/>
    </location>
</feature>
<accession>A0A9Q0LE18</accession>
<gene>
    <name evidence="3" type="ORF">M0811_01963</name>
</gene>